<accession>A0ABM0U6H4</accession>
<evidence type="ECO:0000313" key="2">
    <source>
        <dbReference type="RefSeq" id="XP_010436641.1"/>
    </source>
</evidence>
<dbReference type="PANTHER" id="PTHR47481:SF10">
    <property type="entry name" value="COPIA-LIKE POLYPROTEIN_RETROTRANSPOSON"/>
    <property type="match status" value="1"/>
</dbReference>
<sequence length="142" mass="16013">MWIYGTISKSILDTVLKTKATDRELWLTIEELFRDNKEACAMHYDTELRTLTIGDSSVAEYSKRLKTISDLLANVNSPVTDRQLVMYLQNGLTNKFDSIINVIKHKTPYPSFTVALSMLQLEEDCLSTHVKPAVSPPSNTSS</sequence>
<dbReference type="PANTHER" id="PTHR47481">
    <property type="match status" value="1"/>
</dbReference>
<keyword evidence="1" id="KW-1185">Reference proteome</keyword>
<organism evidence="1 2">
    <name type="scientific">Camelina sativa</name>
    <name type="common">False flax</name>
    <name type="synonym">Myagrum sativum</name>
    <dbReference type="NCBI Taxonomy" id="90675"/>
    <lineage>
        <taxon>Eukaryota</taxon>
        <taxon>Viridiplantae</taxon>
        <taxon>Streptophyta</taxon>
        <taxon>Embryophyta</taxon>
        <taxon>Tracheophyta</taxon>
        <taxon>Spermatophyta</taxon>
        <taxon>Magnoliopsida</taxon>
        <taxon>eudicotyledons</taxon>
        <taxon>Gunneridae</taxon>
        <taxon>Pentapetalae</taxon>
        <taxon>rosids</taxon>
        <taxon>malvids</taxon>
        <taxon>Brassicales</taxon>
        <taxon>Brassicaceae</taxon>
        <taxon>Camelineae</taxon>
        <taxon>Camelina</taxon>
    </lineage>
</organism>
<name>A0ABM0U6H4_CAMSA</name>
<proteinExistence type="predicted"/>
<reference evidence="2" key="2">
    <citation type="submission" date="2025-08" db="UniProtKB">
        <authorList>
            <consortium name="RefSeq"/>
        </authorList>
    </citation>
    <scope>IDENTIFICATION</scope>
    <source>
        <tissue evidence="2">Leaf</tissue>
    </source>
</reference>
<dbReference type="GeneID" id="104720435"/>
<dbReference type="Proteomes" id="UP000694864">
    <property type="component" value="Chromosome 10"/>
</dbReference>
<evidence type="ECO:0000313" key="1">
    <source>
        <dbReference type="Proteomes" id="UP000694864"/>
    </source>
</evidence>
<dbReference type="Pfam" id="PF14223">
    <property type="entry name" value="Retrotran_gag_2"/>
    <property type="match status" value="1"/>
</dbReference>
<gene>
    <name evidence="2" type="primary">LOC104720435</name>
</gene>
<reference evidence="1" key="1">
    <citation type="journal article" date="2014" name="Nat. Commun.">
        <title>The emerging biofuel crop Camelina sativa retains a highly undifferentiated hexaploid genome structure.</title>
        <authorList>
            <person name="Kagale S."/>
            <person name="Koh C."/>
            <person name="Nixon J."/>
            <person name="Bollina V."/>
            <person name="Clarke W.E."/>
            <person name="Tuteja R."/>
            <person name="Spillane C."/>
            <person name="Robinson S.J."/>
            <person name="Links M.G."/>
            <person name="Clarke C."/>
            <person name="Higgins E.E."/>
            <person name="Huebert T."/>
            <person name="Sharpe A.G."/>
            <person name="Parkin I.A."/>
        </authorList>
    </citation>
    <scope>NUCLEOTIDE SEQUENCE [LARGE SCALE GENOMIC DNA]</scope>
    <source>
        <strain evidence="1">cv. DH55</strain>
    </source>
</reference>
<protein>
    <submittedName>
        <fullName evidence="2">Uncharacterized protein LOC104720435</fullName>
    </submittedName>
</protein>
<dbReference type="RefSeq" id="XP_010436641.1">
    <property type="nucleotide sequence ID" value="XM_010438339.1"/>
</dbReference>